<evidence type="ECO:0000256" key="2">
    <source>
        <dbReference type="ARBA" id="ARBA00022737"/>
    </source>
</evidence>
<dbReference type="OrthoDB" id="45365at2759"/>
<keyword evidence="2" id="KW-0677">Repeat</keyword>
<gene>
    <name evidence="4" type="ORF">EJ06DRAFT_542538</name>
</gene>
<keyword evidence="5" id="KW-1185">Reference proteome</keyword>
<feature type="signal peptide" evidence="3">
    <location>
        <begin position="1"/>
        <end position="15"/>
    </location>
</feature>
<dbReference type="SUPFAM" id="SSF50965">
    <property type="entry name" value="Galactose oxidase, central domain"/>
    <property type="match status" value="1"/>
</dbReference>
<dbReference type="SMART" id="SM00612">
    <property type="entry name" value="Kelch"/>
    <property type="match status" value="4"/>
</dbReference>
<dbReference type="InterPro" id="IPR011043">
    <property type="entry name" value="Gal_Oxase/kelch_b-propeller"/>
</dbReference>
<reference evidence="4" key="1">
    <citation type="journal article" date="2020" name="Stud. Mycol.">
        <title>101 Dothideomycetes genomes: a test case for predicting lifestyles and emergence of pathogens.</title>
        <authorList>
            <person name="Haridas S."/>
            <person name="Albert R."/>
            <person name="Binder M."/>
            <person name="Bloem J."/>
            <person name="Labutti K."/>
            <person name="Salamov A."/>
            <person name="Andreopoulos B."/>
            <person name="Baker S."/>
            <person name="Barry K."/>
            <person name="Bills G."/>
            <person name="Bluhm B."/>
            <person name="Cannon C."/>
            <person name="Castanera R."/>
            <person name="Culley D."/>
            <person name="Daum C."/>
            <person name="Ezra D."/>
            <person name="Gonzalez J."/>
            <person name="Henrissat B."/>
            <person name="Kuo A."/>
            <person name="Liang C."/>
            <person name="Lipzen A."/>
            <person name="Lutzoni F."/>
            <person name="Magnuson J."/>
            <person name="Mondo S."/>
            <person name="Nolan M."/>
            <person name="Ohm R."/>
            <person name="Pangilinan J."/>
            <person name="Park H.-J."/>
            <person name="Ramirez L."/>
            <person name="Alfaro M."/>
            <person name="Sun H."/>
            <person name="Tritt A."/>
            <person name="Yoshinaga Y."/>
            <person name="Zwiers L.-H."/>
            <person name="Turgeon B."/>
            <person name="Goodwin S."/>
            <person name="Spatafora J."/>
            <person name="Crous P."/>
            <person name="Grigoriev I."/>
        </authorList>
    </citation>
    <scope>NUCLEOTIDE SEQUENCE</scope>
    <source>
        <strain evidence="4">CBS 262.69</strain>
    </source>
</reference>
<dbReference type="Gene3D" id="2.120.10.80">
    <property type="entry name" value="Kelch-type beta propeller"/>
    <property type="match status" value="2"/>
</dbReference>
<evidence type="ECO:0000313" key="5">
    <source>
        <dbReference type="Proteomes" id="UP000799640"/>
    </source>
</evidence>
<dbReference type="PANTHER" id="PTHR46344:SF27">
    <property type="entry name" value="KELCH REPEAT SUPERFAMILY PROTEIN"/>
    <property type="match status" value="1"/>
</dbReference>
<evidence type="ECO:0000256" key="1">
    <source>
        <dbReference type="ARBA" id="ARBA00022441"/>
    </source>
</evidence>
<dbReference type="InterPro" id="IPR006652">
    <property type="entry name" value="Kelch_1"/>
</dbReference>
<dbReference type="PANTHER" id="PTHR46344">
    <property type="entry name" value="OS02G0202900 PROTEIN"/>
    <property type="match status" value="1"/>
</dbReference>
<dbReference type="EMBL" id="ML996693">
    <property type="protein sequence ID" value="KAF2401072.1"/>
    <property type="molecule type" value="Genomic_DNA"/>
</dbReference>
<dbReference type="Pfam" id="PF24681">
    <property type="entry name" value="Kelch_KLHDC2_KLHL20_DRC7"/>
    <property type="match status" value="1"/>
</dbReference>
<proteinExistence type="predicted"/>
<dbReference type="Proteomes" id="UP000799640">
    <property type="component" value="Unassembled WGS sequence"/>
</dbReference>
<protein>
    <submittedName>
        <fullName evidence="4">Kelch repeat-containing protein</fullName>
    </submittedName>
</protein>
<organism evidence="4 5">
    <name type="scientific">Trichodelitschia bisporula</name>
    <dbReference type="NCBI Taxonomy" id="703511"/>
    <lineage>
        <taxon>Eukaryota</taxon>
        <taxon>Fungi</taxon>
        <taxon>Dikarya</taxon>
        <taxon>Ascomycota</taxon>
        <taxon>Pezizomycotina</taxon>
        <taxon>Dothideomycetes</taxon>
        <taxon>Dothideomycetes incertae sedis</taxon>
        <taxon>Phaeotrichales</taxon>
        <taxon>Phaeotrichaceae</taxon>
        <taxon>Trichodelitschia</taxon>
    </lineage>
</organism>
<dbReference type="AlphaFoldDB" id="A0A6G1HYJ0"/>
<evidence type="ECO:0000256" key="3">
    <source>
        <dbReference type="SAM" id="SignalP"/>
    </source>
</evidence>
<sequence>MKLPTISAFLPLTSALTCWTPLPPLPLGPRQEHSVTALSNFIYVVGGLLNSTTVTPTIPTFDTLSKSWSQAPPLPTPLHHPSIAALDGKLYVLGGLLNLKGADWRPVSAAWVLQPNGTWSDLPPPPPGAEVGSAAVGVIGSKIYLAGGLTRRGSGMVPVDGVSVYDTAARTWSQGPPLPEARDHGGGAVVGGTMYVIGGRMGSVRTNRATVWALDVEKGGKWAVKKEMPTARGGVAVVKAGERIYVFGGEGNNAPGTRGVFGEVEGKMRVARHGMGAVEVGGSIYVPGGGATQSGSAPVEEFDAFRPGTC</sequence>
<accession>A0A6G1HYJ0</accession>
<dbReference type="InterPro" id="IPR015915">
    <property type="entry name" value="Kelch-typ_b-propeller"/>
</dbReference>
<name>A0A6G1HYJ0_9PEZI</name>
<keyword evidence="1" id="KW-0880">Kelch repeat</keyword>
<evidence type="ECO:0000313" key="4">
    <source>
        <dbReference type="EMBL" id="KAF2401072.1"/>
    </source>
</evidence>
<feature type="chain" id="PRO_5026342191" evidence="3">
    <location>
        <begin position="16"/>
        <end position="310"/>
    </location>
</feature>
<keyword evidence="3" id="KW-0732">Signal</keyword>